<dbReference type="GO" id="GO:0015938">
    <property type="term" value="P:coenzyme A catabolic process"/>
    <property type="evidence" value="ECO:0007669"/>
    <property type="project" value="TreeGrafter"/>
</dbReference>
<keyword evidence="9" id="KW-1185">Reference proteome</keyword>
<evidence type="ECO:0000256" key="5">
    <source>
        <dbReference type="ARBA" id="ARBA00022801"/>
    </source>
</evidence>
<evidence type="ECO:0000256" key="7">
    <source>
        <dbReference type="ARBA" id="ARBA00023211"/>
    </source>
</evidence>
<dbReference type="Pfam" id="PF00293">
    <property type="entry name" value="NUDIX"/>
    <property type="match status" value="1"/>
</dbReference>
<dbReference type="CDD" id="cd03426">
    <property type="entry name" value="NUDIX_CoAse_Nudt7"/>
    <property type="match status" value="1"/>
</dbReference>
<dbReference type="PANTHER" id="PTHR12992">
    <property type="entry name" value="NUDIX HYDROLASE"/>
    <property type="match status" value="1"/>
</dbReference>
<dbReference type="SUPFAM" id="SSF55811">
    <property type="entry name" value="Nudix"/>
    <property type="match status" value="1"/>
</dbReference>
<evidence type="ECO:0000313" key="11">
    <source>
        <dbReference type="RefSeq" id="XP_022342198.1"/>
    </source>
</evidence>
<gene>
    <name evidence="10 11 12 13" type="primary">LOC111135976</name>
</gene>
<evidence type="ECO:0000313" key="10">
    <source>
        <dbReference type="RefSeq" id="XP_022342197.1"/>
    </source>
</evidence>
<keyword evidence="5" id="KW-0378">Hydrolase</keyword>
<evidence type="ECO:0000313" key="9">
    <source>
        <dbReference type="Proteomes" id="UP000694844"/>
    </source>
</evidence>
<protein>
    <submittedName>
        <fullName evidence="10 11">Uncharacterized protein LOC111135976</fullName>
    </submittedName>
</protein>
<sequence>MAAASTDPDVVSTLGEIRQRLGKFDVRKKDIAFTKPEGLVSASVLVPLFIEDGNVKVLLTTRAKHLRTHAGLVAFPGGHMDEDDQSVISTALREAEEEIGLSAQDVDVLTVLPPTFVRPNKFVSLVVGLIPSDFVPNVNKEEVSKVFSLPLKRFLKNDYVTKEVKLGDFEFRVFFFYDIVDGEKIETWGFTAVYCMFVGLALCTSDLSIEVQKGEIVNKDNLFSTQHSENFFLKLKQTFAKL</sequence>
<dbReference type="PROSITE" id="PS01293">
    <property type="entry name" value="NUDIX_COA"/>
    <property type="match status" value="1"/>
</dbReference>
<dbReference type="InterPro" id="IPR000059">
    <property type="entry name" value="NUDIX_hydrolase_NudL_CS"/>
</dbReference>
<dbReference type="OrthoDB" id="206213at2759"/>
<organism evidence="9 12">
    <name type="scientific">Crassostrea virginica</name>
    <name type="common">Eastern oyster</name>
    <dbReference type="NCBI Taxonomy" id="6565"/>
    <lineage>
        <taxon>Eukaryota</taxon>
        <taxon>Metazoa</taxon>
        <taxon>Spiralia</taxon>
        <taxon>Lophotrochozoa</taxon>
        <taxon>Mollusca</taxon>
        <taxon>Bivalvia</taxon>
        <taxon>Autobranchia</taxon>
        <taxon>Pteriomorphia</taxon>
        <taxon>Ostreida</taxon>
        <taxon>Ostreoidea</taxon>
        <taxon>Ostreidae</taxon>
        <taxon>Crassostrea</taxon>
    </lineage>
</organism>
<feature type="domain" description="Nudix hydrolase" evidence="8">
    <location>
        <begin position="39"/>
        <end position="172"/>
    </location>
</feature>
<dbReference type="InterPro" id="IPR000086">
    <property type="entry name" value="NUDIX_hydrolase_dom"/>
</dbReference>
<dbReference type="KEGG" id="cvn:111135976"/>
<dbReference type="AlphaFoldDB" id="A0A8B8EQI4"/>
<dbReference type="RefSeq" id="XP_022342197.1">
    <property type="nucleotide sequence ID" value="XM_022486489.1"/>
</dbReference>
<evidence type="ECO:0000313" key="12">
    <source>
        <dbReference type="RefSeq" id="XP_022342199.1"/>
    </source>
</evidence>
<evidence type="ECO:0000256" key="3">
    <source>
        <dbReference type="ARBA" id="ARBA00006506"/>
    </source>
</evidence>
<comment type="cofactor">
    <cofactor evidence="2">
        <name>Mg(2+)</name>
        <dbReference type="ChEBI" id="CHEBI:18420"/>
    </cofactor>
</comment>
<proteinExistence type="inferred from homology"/>
<dbReference type="InterPro" id="IPR045121">
    <property type="entry name" value="CoAse"/>
</dbReference>
<name>A0A8B8EQI4_CRAVI</name>
<evidence type="ECO:0000313" key="13">
    <source>
        <dbReference type="RefSeq" id="XP_022342200.1"/>
    </source>
</evidence>
<evidence type="ECO:0000259" key="8">
    <source>
        <dbReference type="PROSITE" id="PS51462"/>
    </source>
</evidence>
<dbReference type="GO" id="GO:0009132">
    <property type="term" value="P:nucleoside diphosphate metabolic process"/>
    <property type="evidence" value="ECO:0007669"/>
    <property type="project" value="InterPro"/>
</dbReference>
<keyword evidence="7" id="KW-0464">Manganese</keyword>
<dbReference type="RefSeq" id="XP_022342198.1">
    <property type="nucleotide sequence ID" value="XM_022486490.1"/>
</dbReference>
<dbReference type="GO" id="GO:0030145">
    <property type="term" value="F:manganese ion binding"/>
    <property type="evidence" value="ECO:0007669"/>
    <property type="project" value="InterPro"/>
</dbReference>
<evidence type="ECO:0000256" key="4">
    <source>
        <dbReference type="ARBA" id="ARBA00022723"/>
    </source>
</evidence>
<keyword evidence="6" id="KW-0460">Magnesium</keyword>
<comment type="cofactor">
    <cofactor evidence="1">
        <name>Mn(2+)</name>
        <dbReference type="ChEBI" id="CHEBI:29035"/>
    </cofactor>
</comment>
<evidence type="ECO:0000256" key="2">
    <source>
        <dbReference type="ARBA" id="ARBA00001946"/>
    </source>
</evidence>
<dbReference type="Gene3D" id="3.90.79.10">
    <property type="entry name" value="Nucleoside Triphosphate Pyrophosphohydrolase"/>
    <property type="match status" value="1"/>
</dbReference>
<dbReference type="Proteomes" id="UP000694844">
    <property type="component" value="Chromosome 5"/>
</dbReference>
<comment type="similarity">
    <text evidence="3">Belongs to the Nudix hydrolase family. PCD1 subfamily.</text>
</comment>
<dbReference type="RefSeq" id="XP_022342199.1">
    <property type="nucleotide sequence ID" value="XM_022486491.1"/>
</dbReference>
<accession>A0A8B8EQI4</accession>
<dbReference type="RefSeq" id="XP_022342200.1">
    <property type="nucleotide sequence ID" value="XM_022486492.1"/>
</dbReference>
<dbReference type="PANTHER" id="PTHR12992:SF24">
    <property type="entry name" value="PEROXISOMAL COENZYME A DIPHOSPHATASE NUDT7"/>
    <property type="match status" value="1"/>
</dbReference>
<dbReference type="GeneID" id="111135976"/>
<reference evidence="10 11" key="1">
    <citation type="submission" date="2025-04" db="UniProtKB">
        <authorList>
            <consortium name="RefSeq"/>
        </authorList>
    </citation>
    <scope>IDENTIFICATION</scope>
    <source>
        <tissue evidence="10 11">Whole sample</tissue>
    </source>
</reference>
<evidence type="ECO:0000256" key="6">
    <source>
        <dbReference type="ARBA" id="ARBA00022842"/>
    </source>
</evidence>
<keyword evidence="4" id="KW-0479">Metal-binding</keyword>
<dbReference type="PROSITE" id="PS51462">
    <property type="entry name" value="NUDIX"/>
    <property type="match status" value="1"/>
</dbReference>
<dbReference type="GO" id="GO:0000287">
    <property type="term" value="F:magnesium ion binding"/>
    <property type="evidence" value="ECO:0007669"/>
    <property type="project" value="InterPro"/>
</dbReference>
<dbReference type="InterPro" id="IPR015797">
    <property type="entry name" value="NUDIX_hydrolase-like_dom_sf"/>
</dbReference>
<dbReference type="GO" id="GO:0010945">
    <property type="term" value="F:coenzyme A diphosphatase activity"/>
    <property type="evidence" value="ECO:0007669"/>
    <property type="project" value="InterPro"/>
</dbReference>
<evidence type="ECO:0000256" key="1">
    <source>
        <dbReference type="ARBA" id="ARBA00001936"/>
    </source>
</evidence>